<dbReference type="InterPro" id="IPR003141">
    <property type="entry name" value="Pol/His_phosphatase_N"/>
</dbReference>
<evidence type="ECO:0000259" key="2">
    <source>
        <dbReference type="SMART" id="SM00481"/>
    </source>
</evidence>
<dbReference type="GO" id="GO:0035312">
    <property type="term" value="F:5'-3' DNA exonuclease activity"/>
    <property type="evidence" value="ECO:0007669"/>
    <property type="project" value="TreeGrafter"/>
</dbReference>
<dbReference type="SMART" id="SM00481">
    <property type="entry name" value="POLIIIAc"/>
    <property type="match status" value="1"/>
</dbReference>
<dbReference type="InterPro" id="IPR004013">
    <property type="entry name" value="PHP_dom"/>
</dbReference>
<evidence type="ECO:0000256" key="1">
    <source>
        <dbReference type="SAM" id="MobiDB-lite"/>
    </source>
</evidence>
<dbReference type="RefSeq" id="WP_249285737.1">
    <property type="nucleotide sequence ID" value="NZ_JACRSO010000005.1"/>
</dbReference>
<dbReference type="EMBL" id="JACRSO010000005">
    <property type="protein sequence ID" value="MBC8529960.1"/>
    <property type="molecule type" value="Genomic_DNA"/>
</dbReference>
<dbReference type="InterPro" id="IPR052018">
    <property type="entry name" value="PHP_domain"/>
</dbReference>
<dbReference type="PANTHER" id="PTHR42924:SF3">
    <property type="entry name" value="POLYMERASE_HISTIDINOL PHOSPHATASE N-TERMINAL DOMAIN-CONTAINING PROTEIN"/>
    <property type="match status" value="1"/>
</dbReference>
<keyword evidence="4" id="KW-1185">Reference proteome</keyword>
<gene>
    <name evidence="3" type="ORF">H8699_11020</name>
</gene>
<dbReference type="PANTHER" id="PTHR42924">
    <property type="entry name" value="EXONUCLEASE"/>
    <property type="match status" value="1"/>
</dbReference>
<feature type="region of interest" description="Disordered" evidence="1">
    <location>
        <begin position="250"/>
        <end position="281"/>
    </location>
</feature>
<evidence type="ECO:0000313" key="4">
    <source>
        <dbReference type="Proteomes" id="UP000654279"/>
    </source>
</evidence>
<dbReference type="InterPro" id="IPR016195">
    <property type="entry name" value="Pol/histidinol_Pase-like"/>
</dbReference>
<sequence>MTEQLPIFDLHTHSTASDGACTPGQVVQQAACQGVTTLALTDHDTVSGVAEAMSAGEKLGVRVIPGVELSVERAFTLHMLGYFVDTQKGPLVDLLSRMQALRLERTARMVEKLQKLGMDITYDGVRKFASGEVIARPHVARALMEKGYVDSVKEAFEKYIGLGGPAYVPKSSMDAREAIGVIRASGGAAVLAHPRLMHLPPDQTESLIREMAQAGMRGLECYYPKNPPEFTAWCVGLCEKYGLVATGGSDFHGENRPGQPVGTAQKGGRHPAGYPDCLLND</sequence>
<protein>
    <submittedName>
        <fullName evidence="3">PHP domain-containing protein</fullName>
    </submittedName>
</protein>
<dbReference type="Proteomes" id="UP000654279">
    <property type="component" value="Unassembled WGS sequence"/>
</dbReference>
<dbReference type="CDD" id="cd07438">
    <property type="entry name" value="PHP_HisPPase_AMP"/>
    <property type="match status" value="1"/>
</dbReference>
<dbReference type="Gene3D" id="1.10.150.650">
    <property type="match status" value="1"/>
</dbReference>
<proteinExistence type="predicted"/>
<name>A0A926D067_9FIRM</name>
<dbReference type="Pfam" id="PF02811">
    <property type="entry name" value="PHP"/>
    <property type="match status" value="1"/>
</dbReference>
<dbReference type="AlphaFoldDB" id="A0A926D067"/>
<organism evidence="3 4">
    <name type="scientific">Luoshenia tenuis</name>
    <dbReference type="NCBI Taxonomy" id="2763654"/>
    <lineage>
        <taxon>Bacteria</taxon>
        <taxon>Bacillati</taxon>
        <taxon>Bacillota</taxon>
        <taxon>Clostridia</taxon>
        <taxon>Christensenellales</taxon>
        <taxon>Christensenellaceae</taxon>
        <taxon>Luoshenia</taxon>
    </lineage>
</organism>
<dbReference type="GO" id="GO:0004534">
    <property type="term" value="F:5'-3' RNA exonuclease activity"/>
    <property type="evidence" value="ECO:0007669"/>
    <property type="project" value="TreeGrafter"/>
</dbReference>
<feature type="domain" description="Polymerase/histidinol phosphatase N-terminal" evidence="2">
    <location>
        <begin position="8"/>
        <end position="73"/>
    </location>
</feature>
<comment type="caution">
    <text evidence="3">The sequence shown here is derived from an EMBL/GenBank/DDBJ whole genome shotgun (WGS) entry which is preliminary data.</text>
</comment>
<evidence type="ECO:0000313" key="3">
    <source>
        <dbReference type="EMBL" id="MBC8529960.1"/>
    </source>
</evidence>
<accession>A0A926D067</accession>
<dbReference type="Gene3D" id="3.20.20.140">
    <property type="entry name" value="Metal-dependent hydrolases"/>
    <property type="match status" value="1"/>
</dbReference>
<dbReference type="SUPFAM" id="SSF89550">
    <property type="entry name" value="PHP domain-like"/>
    <property type="match status" value="1"/>
</dbReference>
<reference evidence="3" key="1">
    <citation type="submission" date="2020-08" db="EMBL/GenBank/DDBJ databases">
        <title>Genome public.</title>
        <authorList>
            <person name="Liu C."/>
            <person name="Sun Q."/>
        </authorList>
    </citation>
    <scope>NUCLEOTIDE SEQUENCE</scope>
    <source>
        <strain evidence="3">NSJ-44</strain>
    </source>
</reference>